<keyword evidence="3" id="KW-1185">Reference proteome</keyword>
<dbReference type="Gene3D" id="3.30.70.920">
    <property type="match status" value="2"/>
</dbReference>
<accession>A0A3G1B8N6</accession>
<feature type="domain" description="Transcription regulator AsnC/Lrp ligand binding" evidence="1">
    <location>
        <begin position="6"/>
        <end position="73"/>
    </location>
</feature>
<evidence type="ECO:0000313" key="3">
    <source>
        <dbReference type="Proteomes" id="UP000266745"/>
    </source>
</evidence>
<dbReference type="InterPro" id="IPR011008">
    <property type="entry name" value="Dimeric_a/b-barrel"/>
</dbReference>
<dbReference type="KEGG" id="tah:SU86_009265"/>
<sequence>MTKAYVLVTCDSGAEDYVVSSLKSTDSVSLATGVFGTYDVLSKLEARSEDALRDVVTKKIRKIPHIRATYTIIADDKNSFSKQIKGKDVLDTYMSQAYILLDCERGKETETMNNLKSIAEIIDGDVLSTTHQVICNVVAPSYNEISDVVTKKIRKLGGIKGTTTLNVISHK</sequence>
<dbReference type="OrthoDB" id="8136at2157"/>
<protein>
    <recommendedName>
        <fullName evidence="1">Transcription regulator AsnC/Lrp ligand binding domain-containing protein</fullName>
    </recommendedName>
</protein>
<dbReference type="InterPro" id="IPR019887">
    <property type="entry name" value="Tscrpt_reg_AsnC/Lrp_C"/>
</dbReference>
<evidence type="ECO:0000259" key="1">
    <source>
        <dbReference type="Pfam" id="PF01037"/>
    </source>
</evidence>
<dbReference type="GeneID" id="31905364"/>
<dbReference type="Pfam" id="PF01037">
    <property type="entry name" value="AsnC_trans_reg"/>
    <property type="match status" value="1"/>
</dbReference>
<dbReference type="SUPFAM" id="SSF54909">
    <property type="entry name" value="Dimeric alpha+beta barrel"/>
    <property type="match status" value="2"/>
</dbReference>
<dbReference type="Proteomes" id="UP000266745">
    <property type="component" value="Chromosome"/>
</dbReference>
<organism evidence="2 3">
    <name type="scientific">Candidatus Nitrosotenuis cloacae</name>
    <dbReference type="NCBI Taxonomy" id="1603555"/>
    <lineage>
        <taxon>Archaea</taxon>
        <taxon>Nitrososphaerota</taxon>
        <taxon>Candidatus Nitrosotenuis</taxon>
    </lineage>
</organism>
<gene>
    <name evidence="2" type="ORF">SU86_009265</name>
</gene>
<dbReference type="STRING" id="1603555.SU86_009265"/>
<evidence type="ECO:0000313" key="2">
    <source>
        <dbReference type="EMBL" id="AJZ76511.1"/>
    </source>
</evidence>
<dbReference type="RefSeq" id="WP_048187347.1">
    <property type="nucleotide sequence ID" value="NZ_CP011097.1"/>
</dbReference>
<proteinExistence type="predicted"/>
<dbReference type="EMBL" id="CP011097">
    <property type="protein sequence ID" value="AJZ76511.1"/>
    <property type="molecule type" value="Genomic_DNA"/>
</dbReference>
<reference evidence="2 3" key="1">
    <citation type="journal article" date="2016" name="Sci. Rep.">
        <title>A novel ammonia-oxidizing archaeon from wastewater treatment plant: Its enrichment, physiological and genomic characteristics.</title>
        <authorList>
            <person name="Li Y."/>
            <person name="Ding K."/>
            <person name="Wen X."/>
            <person name="Zhang B."/>
            <person name="Shen B."/>
            <person name="Yang Y."/>
        </authorList>
    </citation>
    <scope>NUCLEOTIDE SEQUENCE [LARGE SCALE GENOMIC DNA]</scope>
    <source>
        <strain evidence="2 3">SAT1</strain>
    </source>
</reference>
<dbReference type="AlphaFoldDB" id="A0A3G1B8N6"/>
<name>A0A3G1B8N6_9ARCH</name>